<reference evidence="2 3" key="1">
    <citation type="submission" date="2018-06" db="EMBL/GenBank/DDBJ databases">
        <authorList>
            <consortium name="Pathogen Informatics"/>
            <person name="Doyle S."/>
        </authorList>
    </citation>
    <scope>NUCLEOTIDE SEQUENCE [LARGE SCALE GENOMIC DNA]</scope>
    <source>
        <strain evidence="2 3">NCTC7688</strain>
    </source>
</reference>
<name>A0A380HLC8_STASA</name>
<evidence type="ECO:0000313" key="2">
    <source>
        <dbReference type="EMBL" id="SUM82661.1"/>
    </source>
</evidence>
<feature type="transmembrane region" description="Helical" evidence="1">
    <location>
        <begin position="7"/>
        <end position="31"/>
    </location>
</feature>
<accession>A0A380HLC8</accession>
<protein>
    <submittedName>
        <fullName evidence="2">Uncharacterized protein</fullName>
    </submittedName>
</protein>
<proteinExistence type="predicted"/>
<dbReference type="RefSeq" id="WP_115340537.1">
    <property type="nucleotide sequence ID" value="NZ_UHED01000001.1"/>
</dbReference>
<organism evidence="2 3">
    <name type="scientific">Staphylococcus saprophyticus</name>
    <dbReference type="NCBI Taxonomy" id="29385"/>
    <lineage>
        <taxon>Bacteria</taxon>
        <taxon>Bacillati</taxon>
        <taxon>Bacillota</taxon>
        <taxon>Bacilli</taxon>
        <taxon>Bacillales</taxon>
        <taxon>Staphylococcaceae</taxon>
        <taxon>Staphylococcus</taxon>
    </lineage>
</organism>
<feature type="transmembrane region" description="Helical" evidence="1">
    <location>
        <begin position="43"/>
        <end position="62"/>
    </location>
</feature>
<keyword evidence="1" id="KW-0472">Membrane</keyword>
<dbReference type="AlphaFoldDB" id="A0A380HLC8"/>
<keyword evidence="1" id="KW-0812">Transmembrane</keyword>
<sequence length="64" mass="7733">MRKIWKGFVNIVESCLTRIGNFILGFFKPFWSWLKRILYPYRYFIFALDVILIILLVVLMICSI</sequence>
<dbReference type="Proteomes" id="UP000254707">
    <property type="component" value="Unassembled WGS sequence"/>
</dbReference>
<gene>
    <name evidence="2" type="ORF">NCTC7688_01215</name>
</gene>
<evidence type="ECO:0000256" key="1">
    <source>
        <dbReference type="SAM" id="Phobius"/>
    </source>
</evidence>
<evidence type="ECO:0000313" key="3">
    <source>
        <dbReference type="Proteomes" id="UP000254707"/>
    </source>
</evidence>
<keyword evidence="1" id="KW-1133">Transmembrane helix</keyword>
<dbReference type="EMBL" id="UHED01000001">
    <property type="protein sequence ID" value="SUM82661.1"/>
    <property type="molecule type" value="Genomic_DNA"/>
</dbReference>